<sequence>MPDAQEAATALARLASAGLVEVRHAGYDSASRLVSTSGGNGSAWRYDAFGRTTAMPTPDGSGVASTSYFVNDLVAAQEVPGVEKAAWSLDPLQRFSTQETFAWVNGAWANSTEQVIHYDGDGDEPGWIVEDATQPDKVTRWVEGADGQVAVQTGKTGEQVLQLVDLHGDVVGTVPIGDGAPVPSQRDLRFVSYDEFGNPQPLSGGATSNAPPRYGWLGAAQRSSDTPAGVVLMGVRLYHPGIGRFLQVDPVAGGSANAYDYCNADPVNCTDLGGTIAWGKVLGAVATVGEIASVIPGPIGAAAAGVSAVAYVASGNKGKALLMGVTAAAALVGAGAAVTIGVRAVSRARGIVRAARAGQEVATAAKPVSRLTARLAGRMWVGRGARWHGAGNNRALYSRDMSRRYRPAVDKSDGHRKANLELTQTPGTARGAWRHPRRLLDIHVYVKRWRS</sequence>
<feature type="transmembrane region" description="Helical" evidence="2">
    <location>
        <begin position="321"/>
        <end position="346"/>
    </location>
</feature>
<evidence type="ECO:0000313" key="4">
    <source>
        <dbReference type="Proteomes" id="UP000000849"/>
    </source>
</evidence>
<protein>
    <submittedName>
        <fullName evidence="3">YD repeat-containing protein</fullName>
    </submittedName>
</protein>
<reference evidence="3 4" key="1">
    <citation type="journal article" date="2010" name="Stand. Genomic Sci.">
        <title>Complete genome sequence of Cellulomonas flavigena type strain (134).</title>
        <authorList>
            <person name="Abt B."/>
            <person name="Foster B."/>
            <person name="Lapidus A."/>
            <person name="Clum A."/>
            <person name="Sun H."/>
            <person name="Pukall R."/>
            <person name="Lucas S."/>
            <person name="Glavina Del Rio T."/>
            <person name="Nolan M."/>
            <person name="Tice H."/>
            <person name="Cheng J.F."/>
            <person name="Pitluck S."/>
            <person name="Liolios K."/>
            <person name="Ivanova N."/>
            <person name="Mavromatis K."/>
            <person name="Ovchinnikova G."/>
            <person name="Pati A."/>
            <person name="Goodwin L."/>
            <person name="Chen A."/>
            <person name="Palaniappan K."/>
            <person name="Land M."/>
            <person name="Hauser L."/>
            <person name="Chang Y.J."/>
            <person name="Jeffries C.D."/>
            <person name="Rohde M."/>
            <person name="Goker M."/>
            <person name="Woyke T."/>
            <person name="Bristow J."/>
            <person name="Eisen J.A."/>
            <person name="Markowitz V."/>
            <person name="Hugenholtz P."/>
            <person name="Kyrpides N.C."/>
            <person name="Klenk H.P."/>
        </authorList>
    </citation>
    <scope>NUCLEOTIDE SEQUENCE [LARGE SCALE GENOMIC DNA]</scope>
    <source>
        <strain evidence="4">ATCC 482 / DSM 20109 / BCRC 11376 / JCM 18109 / NBRC 3775 / NCIMB 8073 / NRS 134</strain>
    </source>
</reference>
<dbReference type="AlphaFoldDB" id="D5UCR6"/>
<dbReference type="InterPro" id="IPR022385">
    <property type="entry name" value="Rhs_assc_core"/>
</dbReference>
<proteinExistence type="predicted"/>
<dbReference type="HOGENOM" id="CLU_606484_0_0_11"/>
<dbReference type="InterPro" id="IPR050708">
    <property type="entry name" value="T6SS_VgrG/RHS"/>
</dbReference>
<dbReference type="NCBIfam" id="TIGR03696">
    <property type="entry name" value="Rhs_assc_core"/>
    <property type="match status" value="1"/>
</dbReference>
<dbReference type="STRING" id="446466.Cfla_3427"/>
<evidence type="ECO:0000313" key="3">
    <source>
        <dbReference type="EMBL" id="ADG76301.1"/>
    </source>
</evidence>
<keyword evidence="4" id="KW-1185">Reference proteome</keyword>
<dbReference type="PANTHER" id="PTHR32305:SF15">
    <property type="entry name" value="PROTEIN RHSA-RELATED"/>
    <property type="match status" value="1"/>
</dbReference>
<keyword evidence="2" id="KW-0812">Transmembrane</keyword>
<dbReference type="RefSeq" id="WP_013118629.1">
    <property type="nucleotide sequence ID" value="NC_014151.1"/>
</dbReference>
<name>D5UCR6_CELFN</name>
<dbReference type="eggNOG" id="COG3209">
    <property type="taxonomic scope" value="Bacteria"/>
</dbReference>
<evidence type="ECO:0000256" key="1">
    <source>
        <dbReference type="SAM" id="MobiDB-lite"/>
    </source>
</evidence>
<feature type="compositionally biased region" description="Basic and acidic residues" evidence="1">
    <location>
        <begin position="408"/>
        <end position="419"/>
    </location>
</feature>
<feature type="region of interest" description="Disordered" evidence="1">
    <location>
        <begin position="408"/>
        <end position="429"/>
    </location>
</feature>
<dbReference type="KEGG" id="cfl:Cfla_3427"/>
<dbReference type="PANTHER" id="PTHR32305">
    <property type="match status" value="1"/>
</dbReference>
<gene>
    <name evidence="3" type="ordered locus">Cfla_3427</name>
</gene>
<keyword evidence="2" id="KW-1133">Transmembrane helix</keyword>
<dbReference type="EMBL" id="CP001964">
    <property type="protein sequence ID" value="ADG76301.1"/>
    <property type="molecule type" value="Genomic_DNA"/>
</dbReference>
<accession>D5UCR6</accession>
<keyword evidence="2" id="KW-0472">Membrane</keyword>
<dbReference type="Proteomes" id="UP000000849">
    <property type="component" value="Chromosome"/>
</dbReference>
<organism evidence="3 4">
    <name type="scientific">Cellulomonas flavigena (strain ATCC 482 / DSM 20109 / BCRC 11376 / JCM 18109 / NBRC 3775 / NCIMB 8073 / NRS 134)</name>
    <dbReference type="NCBI Taxonomy" id="446466"/>
    <lineage>
        <taxon>Bacteria</taxon>
        <taxon>Bacillati</taxon>
        <taxon>Actinomycetota</taxon>
        <taxon>Actinomycetes</taxon>
        <taxon>Micrococcales</taxon>
        <taxon>Cellulomonadaceae</taxon>
        <taxon>Cellulomonas</taxon>
    </lineage>
</organism>
<evidence type="ECO:0000256" key="2">
    <source>
        <dbReference type="SAM" id="Phobius"/>
    </source>
</evidence>
<dbReference type="Gene3D" id="2.180.10.10">
    <property type="entry name" value="RHS repeat-associated core"/>
    <property type="match status" value="1"/>
</dbReference>
<dbReference type="OrthoDB" id="3751446at2"/>